<keyword evidence="1" id="KW-0472">Membrane</keyword>
<evidence type="ECO:0000313" key="3">
    <source>
        <dbReference type="Proteomes" id="UP001139068"/>
    </source>
</evidence>
<name>A0ABS9YSY2_9MYCO</name>
<dbReference type="RefSeq" id="WP_243070782.1">
    <property type="nucleotide sequence ID" value="NZ_JAIVFL010000001.1"/>
</dbReference>
<dbReference type="Proteomes" id="UP001139068">
    <property type="component" value="Unassembled WGS sequence"/>
</dbReference>
<protein>
    <submittedName>
        <fullName evidence="2">Uncharacterized protein</fullName>
    </submittedName>
</protein>
<organism evidence="2 3">
    <name type="scientific">Candidatus Mycolicibacterium alkanivorans</name>
    <dbReference type="NCBI Taxonomy" id="2954114"/>
    <lineage>
        <taxon>Bacteria</taxon>
        <taxon>Bacillati</taxon>
        <taxon>Actinomycetota</taxon>
        <taxon>Actinomycetes</taxon>
        <taxon>Mycobacteriales</taxon>
        <taxon>Mycobacteriaceae</taxon>
        <taxon>Mycolicibacterium</taxon>
    </lineage>
</organism>
<evidence type="ECO:0000313" key="2">
    <source>
        <dbReference type="EMBL" id="MCI4674338.1"/>
    </source>
</evidence>
<reference evidence="2" key="1">
    <citation type="journal article" date="2022" name="ISME J.">
        <title>Identification of active gaseous-alkane degraders at natural gas seeps.</title>
        <authorList>
            <person name="Farhan Ul Haque M."/>
            <person name="Hernandez M."/>
            <person name="Crombie A.T."/>
            <person name="Murrell J.C."/>
        </authorList>
    </citation>
    <scope>NUCLEOTIDE SEQUENCE</scope>
    <source>
        <strain evidence="2">ANDR5</strain>
    </source>
</reference>
<gene>
    <name evidence="2" type="ORF">K9U37_05105</name>
</gene>
<keyword evidence="1" id="KW-1133">Transmembrane helix</keyword>
<keyword evidence="1" id="KW-0812">Transmembrane</keyword>
<comment type="caution">
    <text evidence="2">The sequence shown here is derived from an EMBL/GenBank/DDBJ whole genome shotgun (WGS) entry which is preliminary data.</text>
</comment>
<keyword evidence="3" id="KW-1185">Reference proteome</keyword>
<evidence type="ECO:0000256" key="1">
    <source>
        <dbReference type="SAM" id="Phobius"/>
    </source>
</evidence>
<proteinExistence type="predicted"/>
<accession>A0ABS9YSY2</accession>
<feature type="transmembrane region" description="Helical" evidence="1">
    <location>
        <begin position="20"/>
        <end position="41"/>
    </location>
</feature>
<dbReference type="EMBL" id="JAIVFL010000001">
    <property type="protein sequence ID" value="MCI4674338.1"/>
    <property type="molecule type" value="Genomic_DNA"/>
</dbReference>
<sequence>MTATPDILDALAWYTPIHYFGLGSAIYIREATVFVVAAAILNRLPAPRALA</sequence>